<accession>A0A3M7QP38</accession>
<name>A0A3M7QP38_BRAPC</name>
<evidence type="ECO:0000256" key="5">
    <source>
        <dbReference type="ARBA" id="ARBA00023136"/>
    </source>
</evidence>
<evidence type="ECO:0000313" key="8">
    <source>
        <dbReference type="Proteomes" id="UP000276133"/>
    </source>
</evidence>
<feature type="transmembrane region" description="Helical" evidence="6">
    <location>
        <begin position="331"/>
        <end position="360"/>
    </location>
</feature>
<feature type="transmembrane region" description="Helical" evidence="6">
    <location>
        <begin position="226"/>
        <end position="249"/>
    </location>
</feature>
<dbReference type="STRING" id="10195.A0A3M7QP38"/>
<reference evidence="7 8" key="1">
    <citation type="journal article" date="2018" name="Sci. Rep.">
        <title>Genomic signatures of local adaptation to the degree of environmental predictability in rotifers.</title>
        <authorList>
            <person name="Franch-Gras L."/>
            <person name="Hahn C."/>
            <person name="Garcia-Roger E.M."/>
            <person name="Carmona M.J."/>
            <person name="Serra M."/>
            <person name="Gomez A."/>
        </authorList>
    </citation>
    <scope>NUCLEOTIDE SEQUENCE [LARGE SCALE GENOMIC DNA]</scope>
    <source>
        <strain evidence="7">HYR1</strain>
    </source>
</reference>
<evidence type="ECO:0000256" key="6">
    <source>
        <dbReference type="RuleBase" id="RU361216"/>
    </source>
</evidence>
<dbReference type="EMBL" id="REGN01005627">
    <property type="protein sequence ID" value="RNA12718.1"/>
    <property type="molecule type" value="Genomic_DNA"/>
</dbReference>
<gene>
    <name evidence="7" type="ORF">BpHYR1_032823</name>
</gene>
<dbReference type="Pfam" id="PF00375">
    <property type="entry name" value="SDF"/>
    <property type="match status" value="1"/>
</dbReference>
<dbReference type="PANTHER" id="PTHR11958">
    <property type="entry name" value="SODIUM/DICARBOXYLATE SYMPORTER-RELATED"/>
    <property type="match status" value="1"/>
</dbReference>
<keyword evidence="5 6" id="KW-0472">Membrane</keyword>
<dbReference type="OrthoDB" id="5877963at2759"/>
<keyword evidence="6" id="KW-0769">Symport</keyword>
<dbReference type="GO" id="GO:0005313">
    <property type="term" value="F:L-glutamate transmembrane transporter activity"/>
    <property type="evidence" value="ECO:0007669"/>
    <property type="project" value="TreeGrafter"/>
</dbReference>
<dbReference type="Gene3D" id="1.10.3860.10">
    <property type="entry name" value="Sodium:dicarboxylate symporter"/>
    <property type="match status" value="1"/>
</dbReference>
<feature type="transmembrane region" description="Helical" evidence="6">
    <location>
        <begin position="261"/>
        <end position="286"/>
    </location>
</feature>
<sequence>MPCKIKLKNVKKHFKSNLLLILTVIAVLLGVGFGILIKDRTHLSQIEKDYFAFPGEIFLRILKFLIFPLIASSLLSSIDGIQKSQNGWAAVKAVLFYLLTTITSIVIAVIMCISIKPGIRSRNQNDTVTVNSTKSEIDQKYVIVNTIFDLIRNLFPDNMIQVGLQLYQSNVNVSSNNEYFLVAGFRSGLNIIGLAFYTSIFGIVVSKMENKGDILIKLSDIIYESCINIITIVMYSPVANFFLVCNVILNIKNVNELFVTIPFYILTLFVTLISQAIVVGLIYLILVRKNIFLYLKNILTALMMAFATSSSAASLPITIKCVEQKNKITKAIARFMLTVGTSINVDGTTMYTLVAALFIAQFNQIDLSSVDIFVVSVTAAFASIGSAGIPAGATLALLASLSALNIPEKEITIFLSLDWLMDRFFTVHNVWGASIGTAVVDHYSKKKTNSEKNVQDKSNASELEQSQISNEVSIESIPSIEDTIFTKI</sequence>
<dbReference type="SUPFAM" id="SSF118215">
    <property type="entry name" value="Proton glutamate symport protein"/>
    <property type="match status" value="1"/>
</dbReference>
<protein>
    <recommendedName>
        <fullName evidence="6">Amino acid transporter</fullName>
    </recommendedName>
</protein>
<evidence type="ECO:0000256" key="2">
    <source>
        <dbReference type="ARBA" id="ARBA00022448"/>
    </source>
</evidence>
<evidence type="ECO:0000256" key="1">
    <source>
        <dbReference type="ARBA" id="ARBA00004141"/>
    </source>
</evidence>
<keyword evidence="3 6" id="KW-0812">Transmembrane</keyword>
<dbReference type="InterPro" id="IPR036458">
    <property type="entry name" value="Na:dicarbo_symporter_sf"/>
</dbReference>
<dbReference type="PRINTS" id="PR00173">
    <property type="entry name" value="EDTRNSPORT"/>
</dbReference>
<keyword evidence="8" id="KW-1185">Reference proteome</keyword>
<dbReference type="GO" id="GO:0015501">
    <property type="term" value="F:glutamate:sodium symporter activity"/>
    <property type="evidence" value="ECO:0007669"/>
    <property type="project" value="TreeGrafter"/>
</dbReference>
<comment type="similarity">
    <text evidence="6">Belongs to the dicarboxylate/amino acid:cation symporter (DAACS) (TC 2.A.23) family.</text>
</comment>
<dbReference type="Proteomes" id="UP000276133">
    <property type="component" value="Unassembled WGS sequence"/>
</dbReference>
<evidence type="ECO:0000256" key="3">
    <source>
        <dbReference type="ARBA" id="ARBA00022692"/>
    </source>
</evidence>
<comment type="caution">
    <text evidence="7">The sequence shown here is derived from an EMBL/GenBank/DDBJ whole genome shotgun (WGS) entry which is preliminary data.</text>
</comment>
<feature type="transmembrane region" description="Helical" evidence="6">
    <location>
        <begin position="372"/>
        <end position="404"/>
    </location>
</feature>
<dbReference type="GO" id="GO:0005886">
    <property type="term" value="C:plasma membrane"/>
    <property type="evidence" value="ECO:0007669"/>
    <property type="project" value="TreeGrafter"/>
</dbReference>
<feature type="transmembrane region" description="Helical" evidence="6">
    <location>
        <begin position="57"/>
        <end position="81"/>
    </location>
</feature>
<feature type="transmembrane region" description="Helical" evidence="6">
    <location>
        <begin position="93"/>
        <end position="116"/>
    </location>
</feature>
<evidence type="ECO:0000313" key="7">
    <source>
        <dbReference type="EMBL" id="RNA12718.1"/>
    </source>
</evidence>
<proteinExistence type="inferred from homology"/>
<dbReference type="InterPro" id="IPR001991">
    <property type="entry name" value="Na-dicarboxylate_symporter"/>
</dbReference>
<dbReference type="PANTHER" id="PTHR11958:SF63">
    <property type="entry name" value="AMINO ACID TRANSPORTER"/>
    <property type="match status" value="1"/>
</dbReference>
<feature type="transmembrane region" description="Helical" evidence="6">
    <location>
        <begin position="179"/>
        <end position="205"/>
    </location>
</feature>
<dbReference type="AlphaFoldDB" id="A0A3M7QP38"/>
<feature type="transmembrane region" description="Helical" evidence="6">
    <location>
        <begin position="18"/>
        <end position="37"/>
    </location>
</feature>
<keyword evidence="4 6" id="KW-1133">Transmembrane helix</keyword>
<evidence type="ECO:0000256" key="4">
    <source>
        <dbReference type="ARBA" id="ARBA00022989"/>
    </source>
</evidence>
<keyword evidence="2 6" id="KW-0813">Transport</keyword>
<organism evidence="7 8">
    <name type="scientific">Brachionus plicatilis</name>
    <name type="common">Marine rotifer</name>
    <name type="synonym">Brachionus muelleri</name>
    <dbReference type="NCBI Taxonomy" id="10195"/>
    <lineage>
        <taxon>Eukaryota</taxon>
        <taxon>Metazoa</taxon>
        <taxon>Spiralia</taxon>
        <taxon>Gnathifera</taxon>
        <taxon>Rotifera</taxon>
        <taxon>Eurotatoria</taxon>
        <taxon>Monogononta</taxon>
        <taxon>Pseudotrocha</taxon>
        <taxon>Ploima</taxon>
        <taxon>Brachionidae</taxon>
        <taxon>Brachionus</taxon>
    </lineage>
</organism>
<dbReference type="InterPro" id="IPR050746">
    <property type="entry name" value="DAACS"/>
</dbReference>
<feature type="transmembrane region" description="Helical" evidence="6">
    <location>
        <begin position="298"/>
        <end position="319"/>
    </location>
</feature>
<comment type="subcellular location">
    <subcellularLocation>
        <location evidence="1 6">Membrane</location>
        <topology evidence="1 6">Multi-pass membrane protein</topology>
    </subcellularLocation>
</comment>
<dbReference type="GO" id="GO:0015175">
    <property type="term" value="F:neutral L-amino acid transmembrane transporter activity"/>
    <property type="evidence" value="ECO:0007669"/>
    <property type="project" value="TreeGrafter"/>
</dbReference>